<organism evidence="10 11">
    <name type="scientific">Exophiala bonariae</name>
    <dbReference type="NCBI Taxonomy" id="1690606"/>
    <lineage>
        <taxon>Eukaryota</taxon>
        <taxon>Fungi</taxon>
        <taxon>Dikarya</taxon>
        <taxon>Ascomycota</taxon>
        <taxon>Pezizomycotina</taxon>
        <taxon>Eurotiomycetes</taxon>
        <taxon>Chaetothyriomycetidae</taxon>
        <taxon>Chaetothyriales</taxon>
        <taxon>Herpotrichiellaceae</taxon>
        <taxon>Exophiala</taxon>
    </lineage>
</organism>
<feature type="domain" description="Amino acid permease/ SLC12A" evidence="9">
    <location>
        <begin position="58"/>
        <end position="521"/>
    </location>
</feature>
<accession>A0AAV9NBJ6</accession>
<comment type="caution">
    <text evidence="10">The sequence shown here is derived from an EMBL/GenBank/DDBJ whole genome shotgun (WGS) entry which is preliminary data.</text>
</comment>
<feature type="transmembrane region" description="Helical" evidence="8">
    <location>
        <begin position="418"/>
        <end position="444"/>
    </location>
</feature>
<comment type="subcellular location">
    <subcellularLocation>
        <location evidence="1">Membrane</location>
        <topology evidence="1">Multi-pass membrane protein</topology>
    </subcellularLocation>
</comment>
<feature type="transmembrane region" description="Helical" evidence="8">
    <location>
        <begin position="392"/>
        <end position="412"/>
    </location>
</feature>
<dbReference type="PIRSF" id="PIRSF006060">
    <property type="entry name" value="AA_transporter"/>
    <property type="match status" value="1"/>
</dbReference>
<keyword evidence="2" id="KW-0813">Transport</keyword>
<dbReference type="Proteomes" id="UP001358417">
    <property type="component" value="Unassembled WGS sequence"/>
</dbReference>
<proteinExistence type="predicted"/>
<feature type="transmembrane region" description="Helical" evidence="8">
    <location>
        <begin position="168"/>
        <end position="190"/>
    </location>
</feature>
<feature type="transmembrane region" description="Helical" evidence="8">
    <location>
        <begin position="61"/>
        <end position="80"/>
    </location>
</feature>
<keyword evidence="3 8" id="KW-0812">Transmembrane</keyword>
<dbReference type="InterPro" id="IPR004841">
    <property type="entry name" value="AA-permease/SLC12A_dom"/>
</dbReference>
<dbReference type="AlphaFoldDB" id="A0AAV9NBJ6"/>
<feature type="region of interest" description="Disordered" evidence="7">
    <location>
        <begin position="1"/>
        <end position="32"/>
    </location>
</feature>
<dbReference type="GO" id="GO:0016020">
    <property type="term" value="C:membrane"/>
    <property type="evidence" value="ECO:0007669"/>
    <property type="project" value="UniProtKB-SubCell"/>
</dbReference>
<dbReference type="PANTHER" id="PTHR43341:SF39">
    <property type="entry name" value="AMINO ACID TRANSPORTER (EUROFUNG)-RELATED"/>
    <property type="match status" value="1"/>
</dbReference>
<evidence type="ECO:0000313" key="11">
    <source>
        <dbReference type="Proteomes" id="UP001358417"/>
    </source>
</evidence>
<reference evidence="10 11" key="1">
    <citation type="submission" date="2023-08" db="EMBL/GenBank/DDBJ databases">
        <title>Black Yeasts Isolated from many extreme environments.</title>
        <authorList>
            <person name="Coleine C."/>
            <person name="Stajich J.E."/>
            <person name="Selbmann L."/>
        </authorList>
    </citation>
    <scope>NUCLEOTIDE SEQUENCE [LARGE SCALE GENOMIC DNA]</scope>
    <source>
        <strain evidence="10 11">CCFEE 5792</strain>
    </source>
</reference>
<keyword evidence="4" id="KW-0029">Amino-acid transport</keyword>
<dbReference type="RefSeq" id="XP_064706021.1">
    <property type="nucleotide sequence ID" value="XM_064846411.1"/>
</dbReference>
<evidence type="ECO:0000256" key="6">
    <source>
        <dbReference type="ARBA" id="ARBA00023136"/>
    </source>
</evidence>
<keyword evidence="6 8" id="KW-0472">Membrane</keyword>
<feature type="transmembrane region" description="Helical" evidence="8">
    <location>
        <begin position="497"/>
        <end position="516"/>
    </location>
</feature>
<feature type="transmembrane region" description="Helical" evidence="8">
    <location>
        <begin position="290"/>
        <end position="308"/>
    </location>
</feature>
<dbReference type="Pfam" id="PF00324">
    <property type="entry name" value="AA_permease"/>
    <property type="match status" value="1"/>
</dbReference>
<evidence type="ECO:0000256" key="1">
    <source>
        <dbReference type="ARBA" id="ARBA00004141"/>
    </source>
</evidence>
<keyword evidence="5 8" id="KW-1133">Transmembrane helix</keyword>
<feature type="transmembrane region" description="Helical" evidence="8">
    <location>
        <begin position="92"/>
        <end position="116"/>
    </location>
</feature>
<feature type="transmembrane region" description="Helical" evidence="8">
    <location>
        <begin position="137"/>
        <end position="162"/>
    </location>
</feature>
<evidence type="ECO:0000256" key="8">
    <source>
        <dbReference type="SAM" id="Phobius"/>
    </source>
</evidence>
<keyword evidence="11" id="KW-1185">Reference proteome</keyword>
<evidence type="ECO:0000256" key="7">
    <source>
        <dbReference type="SAM" id="MobiDB-lite"/>
    </source>
</evidence>
<dbReference type="InterPro" id="IPR050524">
    <property type="entry name" value="APC_YAT"/>
</dbReference>
<feature type="transmembrane region" description="Helical" evidence="8">
    <location>
        <begin position="464"/>
        <end position="485"/>
    </location>
</feature>
<dbReference type="GO" id="GO:0015171">
    <property type="term" value="F:amino acid transmembrane transporter activity"/>
    <property type="evidence" value="ECO:0007669"/>
    <property type="project" value="TreeGrafter"/>
</dbReference>
<dbReference type="FunFam" id="1.20.1740.10:FF:000006">
    <property type="entry name" value="General amino acid permease"/>
    <property type="match status" value="1"/>
</dbReference>
<protein>
    <recommendedName>
        <fullName evidence="9">Amino acid permease/ SLC12A domain-containing protein</fullName>
    </recommendedName>
</protein>
<evidence type="ECO:0000256" key="2">
    <source>
        <dbReference type="ARBA" id="ARBA00022448"/>
    </source>
</evidence>
<evidence type="ECO:0000256" key="4">
    <source>
        <dbReference type="ARBA" id="ARBA00022970"/>
    </source>
</evidence>
<dbReference type="PANTHER" id="PTHR43341">
    <property type="entry name" value="AMINO ACID PERMEASE"/>
    <property type="match status" value="1"/>
</dbReference>
<evidence type="ECO:0000256" key="3">
    <source>
        <dbReference type="ARBA" id="ARBA00022692"/>
    </source>
</evidence>
<feature type="transmembrane region" description="Helical" evidence="8">
    <location>
        <begin position="202"/>
        <end position="219"/>
    </location>
</feature>
<name>A0AAV9NBJ6_9EURO</name>
<sequence>MDPESDVKTGQVKDGPGSVSNELPLKPDDDQGDLYERRLSEAEWAKFGQTKRGLEPRHVQLMQIGGSIGTGLFVGIGGSLSKAGPLSLLLGYLFWGLLFIWPCNLCVAEIAAWLPVRGTVFELAGRYVDPALGFAMGWTYFFAGAMLVCTEYSAVATVMQYWNTDVNPAVWITMTLVVCFLLNVVAVKWYGESEFVMASTKVLLLIGLILLTFITMVGGNPKHDAYGFRYWKNGLATHPYYASGSTGRFLGWWSVVRYAGFTIAGPDLIALASGEIQNPRRTIPRVAKLVFYRLVGFYVVGVFAVGIICSSRDTRLIGAIKGGDVGAAASPWVIGIQNLGITGLPGLINFLILLSGWSCGNAYLYSSSRTLYSLARDGQAPKFFMKCTKSGIPIYCVIAVSLISCVTYLVASDSAVKVFFWFVSLTTIALIMTYTGMLWVFIGWYNACKAQGLDRDTLPYKAPFAPYSAYFAIFIACLAMLFIGFDVFVPWDTQGFVTSYFGLAFGIFMFVFWKIFKRTKFVNAKTADLYSGKAEIDRECRHWEEGGLEENEKKRLAEMSVLRRNWEKLW</sequence>
<dbReference type="EMBL" id="JAVRRD010000014">
    <property type="protein sequence ID" value="KAK5052007.1"/>
    <property type="molecule type" value="Genomic_DNA"/>
</dbReference>
<dbReference type="Gene3D" id="1.20.1740.10">
    <property type="entry name" value="Amino acid/polyamine transporter I"/>
    <property type="match status" value="1"/>
</dbReference>
<dbReference type="GeneID" id="89971010"/>
<evidence type="ECO:0000256" key="5">
    <source>
        <dbReference type="ARBA" id="ARBA00022989"/>
    </source>
</evidence>
<evidence type="ECO:0000313" key="10">
    <source>
        <dbReference type="EMBL" id="KAK5052007.1"/>
    </source>
</evidence>
<evidence type="ECO:0000259" key="9">
    <source>
        <dbReference type="Pfam" id="PF00324"/>
    </source>
</evidence>
<gene>
    <name evidence="10" type="ORF">LTR84_002811</name>
</gene>